<evidence type="ECO:0000313" key="3">
    <source>
        <dbReference type="Proteomes" id="UP001164459"/>
    </source>
</evidence>
<keyword evidence="3" id="KW-1185">Reference proteome</keyword>
<evidence type="ECO:0000313" key="2">
    <source>
        <dbReference type="EMBL" id="WAS91954.1"/>
    </source>
</evidence>
<name>A0ABY7GYL7_9BACT</name>
<keyword evidence="1" id="KW-0472">Membrane</keyword>
<organism evidence="2 3">
    <name type="scientific">Nannocystis punicea</name>
    <dbReference type="NCBI Taxonomy" id="2995304"/>
    <lineage>
        <taxon>Bacteria</taxon>
        <taxon>Pseudomonadati</taxon>
        <taxon>Myxococcota</taxon>
        <taxon>Polyangia</taxon>
        <taxon>Nannocystales</taxon>
        <taxon>Nannocystaceae</taxon>
        <taxon>Nannocystis</taxon>
    </lineage>
</organism>
<keyword evidence="1" id="KW-0812">Transmembrane</keyword>
<dbReference type="EMBL" id="CP114040">
    <property type="protein sequence ID" value="WAS91954.1"/>
    <property type="molecule type" value="Genomic_DNA"/>
</dbReference>
<dbReference type="Proteomes" id="UP001164459">
    <property type="component" value="Chromosome"/>
</dbReference>
<protein>
    <recommendedName>
        <fullName evidence="4">DUF4231 domain-containing protein</fullName>
    </recommendedName>
</protein>
<proteinExistence type="predicted"/>
<accession>A0ABY7GYL7</accession>
<feature type="transmembrane region" description="Helical" evidence="1">
    <location>
        <begin position="35"/>
        <end position="55"/>
    </location>
</feature>
<feature type="transmembrane region" description="Helical" evidence="1">
    <location>
        <begin position="145"/>
        <end position="164"/>
    </location>
</feature>
<dbReference type="RefSeq" id="WP_269034307.1">
    <property type="nucleotide sequence ID" value="NZ_CP114040.1"/>
</dbReference>
<evidence type="ECO:0008006" key="4">
    <source>
        <dbReference type="Google" id="ProtNLM"/>
    </source>
</evidence>
<sequence>MVAYYKRAKDHQRAVFVISYISAAVAAISALDLPWWGTLILFVTIVALQVASRLFTRFSRTAYGRGEEIRREHRQLETLGREPSPRVVHDLPAPSERLDLGAVEVDRVYYNTHAAVGRARLIDALTQSALQTELIAERGARESRLVFFGLWIMSSLLIIILSSLSDGAVTFQTNQAALALVAGLTLGPHLDAWLAYKDLHFTAHECAGQFITLRRSRGPSAEIEIQRWTSTYDCALAAAPVLPDRLWKKTEQIANEKWERITTLQQTQSSPGSSARSSKG</sequence>
<feature type="transmembrane region" description="Helical" evidence="1">
    <location>
        <begin position="12"/>
        <end position="29"/>
    </location>
</feature>
<reference evidence="2" key="1">
    <citation type="submission" date="2022-11" db="EMBL/GenBank/DDBJ databases">
        <title>Minimal conservation of predation-associated metabolite biosynthetic gene clusters underscores biosynthetic potential of Myxococcota including descriptions for ten novel species: Archangium lansinium sp. nov., Myxococcus landrumus sp. nov., Nannocystis bai.</title>
        <authorList>
            <person name="Ahearne A."/>
            <person name="Stevens C."/>
            <person name="Dowd S."/>
        </authorList>
    </citation>
    <scope>NUCLEOTIDE SEQUENCE</scope>
    <source>
        <strain evidence="2">Fl3</strain>
    </source>
</reference>
<gene>
    <name evidence="2" type="ORF">O0S08_37715</name>
</gene>
<evidence type="ECO:0000256" key="1">
    <source>
        <dbReference type="SAM" id="Phobius"/>
    </source>
</evidence>
<keyword evidence="1" id="KW-1133">Transmembrane helix</keyword>